<keyword evidence="4" id="KW-1185">Reference proteome</keyword>
<dbReference type="EMBL" id="JBFPJR010000034">
    <property type="protein sequence ID" value="MEX0429163.1"/>
    <property type="molecule type" value="Genomic_DNA"/>
</dbReference>
<comment type="caution">
    <text evidence="3">The sequence shown here is derived from an EMBL/GenBank/DDBJ whole genome shotgun (WGS) entry which is preliminary data.</text>
</comment>
<name>A0ABV3T1Z0_9ACTN</name>
<evidence type="ECO:0000259" key="2">
    <source>
        <dbReference type="Pfam" id="PF00857"/>
    </source>
</evidence>
<dbReference type="PANTHER" id="PTHR43540">
    <property type="entry name" value="PEROXYUREIDOACRYLATE/UREIDOACRYLATE AMIDOHYDROLASE-RELATED"/>
    <property type="match status" value="1"/>
</dbReference>
<dbReference type="SUPFAM" id="SSF52499">
    <property type="entry name" value="Isochorismatase-like hydrolases"/>
    <property type="match status" value="1"/>
</dbReference>
<accession>A0ABV3T1Z0</accession>
<proteinExistence type="predicted"/>
<protein>
    <submittedName>
        <fullName evidence="3">Isochorismatase family protein</fullName>
    </submittedName>
</protein>
<evidence type="ECO:0000256" key="1">
    <source>
        <dbReference type="ARBA" id="ARBA00022801"/>
    </source>
</evidence>
<sequence length="183" mass="19519">MASGGAATVLVVVDLQVGVLATCWDAEGVVRRTAALVERARSEDVPVVWVQHEEPGLARDTPGWRLPPELVPARGEPRVFKEYRDVFAGDTGFAALLQEIGASRLLIVGAQSDYCVRTAAQTAAASGYAVTLVSDCHTTEDTEWDGVAITGEQIVAHTNRYFAGLRYPGLEIGVATHDAVAWG</sequence>
<dbReference type="RefSeq" id="WP_367995127.1">
    <property type="nucleotide sequence ID" value="NZ_JBFPJR010000034.1"/>
</dbReference>
<dbReference type="InterPro" id="IPR050272">
    <property type="entry name" value="Isochorismatase-like_hydrls"/>
</dbReference>
<organism evidence="3 4">
    <name type="scientific">Nocardioides eburneus</name>
    <dbReference type="NCBI Taxonomy" id="3231482"/>
    <lineage>
        <taxon>Bacteria</taxon>
        <taxon>Bacillati</taxon>
        <taxon>Actinomycetota</taxon>
        <taxon>Actinomycetes</taxon>
        <taxon>Propionibacteriales</taxon>
        <taxon>Nocardioidaceae</taxon>
        <taxon>Nocardioides</taxon>
    </lineage>
</organism>
<evidence type="ECO:0000313" key="4">
    <source>
        <dbReference type="Proteomes" id="UP001556631"/>
    </source>
</evidence>
<dbReference type="InterPro" id="IPR000868">
    <property type="entry name" value="Isochorismatase-like_dom"/>
</dbReference>
<reference evidence="3 4" key="1">
    <citation type="submission" date="2024-07" db="EMBL/GenBank/DDBJ databases">
        <authorList>
            <person name="Lee S."/>
            <person name="Kang M."/>
        </authorList>
    </citation>
    <scope>NUCLEOTIDE SEQUENCE [LARGE SCALE GENOMIC DNA]</scope>
    <source>
        <strain evidence="3 4">DS6</strain>
    </source>
</reference>
<feature type="domain" description="Isochorismatase-like" evidence="2">
    <location>
        <begin position="8"/>
        <end position="145"/>
    </location>
</feature>
<dbReference type="Gene3D" id="3.40.50.850">
    <property type="entry name" value="Isochorismatase-like"/>
    <property type="match status" value="1"/>
</dbReference>
<evidence type="ECO:0000313" key="3">
    <source>
        <dbReference type="EMBL" id="MEX0429163.1"/>
    </source>
</evidence>
<dbReference type="Pfam" id="PF00857">
    <property type="entry name" value="Isochorismatase"/>
    <property type="match status" value="1"/>
</dbReference>
<gene>
    <name evidence="3" type="ORF">AB3X52_16190</name>
</gene>
<keyword evidence="1" id="KW-0378">Hydrolase</keyword>
<dbReference type="Proteomes" id="UP001556631">
    <property type="component" value="Unassembled WGS sequence"/>
</dbReference>
<dbReference type="PANTHER" id="PTHR43540:SF6">
    <property type="entry name" value="ISOCHORISMATASE-LIKE DOMAIN-CONTAINING PROTEIN"/>
    <property type="match status" value="1"/>
</dbReference>
<dbReference type="InterPro" id="IPR036380">
    <property type="entry name" value="Isochorismatase-like_sf"/>
</dbReference>